<evidence type="ECO:0000313" key="6">
    <source>
        <dbReference type="EMBL" id="KAJ1688308.1"/>
    </source>
</evidence>
<dbReference type="EMBL" id="JAMQYH010000005">
    <property type="protein sequence ID" value="KAJ1688308.1"/>
    <property type="molecule type" value="Genomic_DNA"/>
</dbReference>
<feature type="active site" evidence="3">
    <location>
        <position position="317"/>
    </location>
</feature>
<comment type="caution">
    <text evidence="6">The sequence shown here is derived from an EMBL/GenBank/DDBJ whole genome shotgun (WGS) entry which is preliminary data.</text>
</comment>
<feature type="domain" description="FAE" evidence="5">
    <location>
        <begin position="97"/>
        <end position="383"/>
    </location>
</feature>
<feature type="active site" evidence="3">
    <location>
        <position position="405"/>
    </location>
</feature>
<dbReference type="InterPro" id="IPR013601">
    <property type="entry name" value="FAE1_typ3_polyketide_synth"/>
</dbReference>
<keyword evidence="4" id="KW-0472">Membrane</keyword>
<feature type="transmembrane region" description="Helical" evidence="4">
    <location>
        <begin position="36"/>
        <end position="56"/>
    </location>
</feature>
<dbReference type="InterPro" id="IPR012392">
    <property type="entry name" value="3-ktacl-CoA_syn"/>
</dbReference>
<dbReference type="AlphaFoldDB" id="A0A9Q0C6S1"/>
<dbReference type="InterPro" id="IPR016039">
    <property type="entry name" value="Thiolase-like"/>
</dbReference>
<dbReference type="GO" id="GO:0006633">
    <property type="term" value="P:fatty acid biosynthetic process"/>
    <property type="evidence" value="ECO:0007669"/>
    <property type="project" value="InterPro"/>
</dbReference>
<feature type="active site" evidence="3">
    <location>
        <position position="438"/>
    </location>
</feature>
<dbReference type="PANTHER" id="PTHR31561">
    <property type="entry name" value="3-KETOACYL-COA SYNTHASE"/>
    <property type="match status" value="1"/>
</dbReference>
<evidence type="ECO:0000313" key="7">
    <source>
        <dbReference type="Proteomes" id="UP001151287"/>
    </source>
</evidence>
<evidence type="ECO:0000256" key="4">
    <source>
        <dbReference type="SAM" id="Phobius"/>
    </source>
</evidence>
<name>A0A9Q0C6S1_9POAL</name>
<sequence length="440" mass="49622">MHISGETRAKAKLAMSVRRLPNFPINISLEYVKLGYCYLVTHLLKLALIPLTAILFVEATQTAPNDLLQVWLLLKYNLLAVLMLSGLLVAGCIFHFFTRPRPVYLVDYTCYKPPVFLETGFEEFLSHSRLIGFNDSSLEFQRKILERSGLSEHTHVSEAVKCVPSRPTMLNARTEAEQVMFDALDNLFSATGVKPKDIDILIVNCSLFNPTPSLSAMIINKYKLRSNIRSYNLSGMECSAGMISINLANDLLQVHRNSDAIVVSTENITQNWYFGNRKSMLIPNCLFRVGSAAILLSNWRSDSCHSMYHLLHVVRTHQGPDDKVFRCVYQEQDEEGKTGVSMSKDRMVIAGHALKANIITLGPLVLPFSEQLLFLATLVAKKVFKAKTKPYIPDFKLAFDHFCIHAGGRDVIDELEKNLQLKPEHVEASRMTLHRFGNTS</sequence>
<keyword evidence="7" id="KW-1185">Reference proteome</keyword>
<dbReference type="OrthoDB" id="329835at2759"/>
<dbReference type="GO" id="GO:0016747">
    <property type="term" value="F:acyltransferase activity, transferring groups other than amino-acyl groups"/>
    <property type="evidence" value="ECO:0007669"/>
    <property type="project" value="InterPro"/>
</dbReference>
<accession>A0A9Q0C6S1</accession>
<dbReference type="GO" id="GO:0016020">
    <property type="term" value="C:membrane"/>
    <property type="evidence" value="ECO:0007669"/>
    <property type="project" value="InterPro"/>
</dbReference>
<protein>
    <recommendedName>
        <fullName evidence="2">3-ketoacyl-CoA synthase</fullName>
        <ecNumber evidence="2">2.3.1.-</ecNumber>
    </recommendedName>
</protein>
<feature type="active site" evidence="3">
    <location>
        <position position="434"/>
    </location>
</feature>
<keyword evidence="1 2" id="KW-0012">Acyltransferase</keyword>
<keyword evidence="4" id="KW-1133">Transmembrane helix</keyword>
<comment type="pathway">
    <text evidence="2">Lipid metabolism; fatty acid biosynthesis.</text>
</comment>
<dbReference type="Proteomes" id="UP001151287">
    <property type="component" value="Unassembled WGS sequence"/>
</dbReference>
<dbReference type="EC" id="2.3.1.-" evidence="2"/>
<evidence type="ECO:0000256" key="1">
    <source>
        <dbReference type="ARBA" id="ARBA00023315"/>
    </source>
</evidence>
<keyword evidence="2" id="KW-0808">Transferase</keyword>
<gene>
    <name evidence="6" type="ORF">LUZ63_019698</name>
</gene>
<organism evidence="6 7">
    <name type="scientific">Rhynchospora breviuscula</name>
    <dbReference type="NCBI Taxonomy" id="2022672"/>
    <lineage>
        <taxon>Eukaryota</taxon>
        <taxon>Viridiplantae</taxon>
        <taxon>Streptophyta</taxon>
        <taxon>Embryophyta</taxon>
        <taxon>Tracheophyta</taxon>
        <taxon>Spermatophyta</taxon>
        <taxon>Magnoliopsida</taxon>
        <taxon>Liliopsida</taxon>
        <taxon>Poales</taxon>
        <taxon>Cyperaceae</taxon>
        <taxon>Cyperoideae</taxon>
        <taxon>Rhynchosporeae</taxon>
        <taxon>Rhynchospora</taxon>
    </lineage>
</organism>
<evidence type="ECO:0000256" key="3">
    <source>
        <dbReference type="PIRSR" id="PIRSR036417-1"/>
    </source>
</evidence>
<proteinExistence type="inferred from homology"/>
<dbReference type="Pfam" id="PF08392">
    <property type="entry name" value="FAE1_CUT1_RppA"/>
    <property type="match status" value="1"/>
</dbReference>
<keyword evidence="4" id="KW-0812">Transmembrane</keyword>
<feature type="active site" evidence="3">
    <location>
        <position position="401"/>
    </location>
</feature>
<dbReference type="Gene3D" id="3.40.47.10">
    <property type="match status" value="1"/>
</dbReference>
<dbReference type="CDD" id="cd00831">
    <property type="entry name" value="CHS_like"/>
    <property type="match status" value="1"/>
</dbReference>
<dbReference type="PIRSF" id="PIRSF036417">
    <property type="entry name" value="3-ktacl-CoA_syn"/>
    <property type="match status" value="1"/>
</dbReference>
<feature type="transmembrane region" description="Helical" evidence="4">
    <location>
        <begin position="76"/>
        <end position="97"/>
    </location>
</feature>
<dbReference type="SUPFAM" id="SSF53901">
    <property type="entry name" value="Thiolase-like"/>
    <property type="match status" value="2"/>
</dbReference>
<evidence type="ECO:0000259" key="5">
    <source>
        <dbReference type="Pfam" id="PF08392"/>
    </source>
</evidence>
<comment type="similarity">
    <text evidence="2">Belongs to the thiolase-like superfamily. Chalcone/stilbene synthases family.</text>
</comment>
<reference evidence="6" key="1">
    <citation type="journal article" date="2022" name="Cell">
        <title>Repeat-based holocentromeres influence genome architecture and karyotype evolution.</title>
        <authorList>
            <person name="Hofstatter P.G."/>
            <person name="Thangavel G."/>
            <person name="Lux T."/>
            <person name="Neumann P."/>
            <person name="Vondrak T."/>
            <person name="Novak P."/>
            <person name="Zhang M."/>
            <person name="Costa L."/>
            <person name="Castellani M."/>
            <person name="Scott A."/>
            <person name="Toegelov H."/>
            <person name="Fuchs J."/>
            <person name="Mata-Sucre Y."/>
            <person name="Dias Y."/>
            <person name="Vanzela A.L.L."/>
            <person name="Huettel B."/>
            <person name="Almeida C.C.S."/>
            <person name="Simkova H."/>
            <person name="Souza G."/>
            <person name="Pedrosa-Harand A."/>
            <person name="Macas J."/>
            <person name="Mayer K.F.X."/>
            <person name="Houben A."/>
            <person name="Marques A."/>
        </authorList>
    </citation>
    <scope>NUCLEOTIDE SEQUENCE</scope>
    <source>
        <strain evidence="6">RhyBre1mFocal</strain>
    </source>
</reference>
<feature type="active site" evidence="3">
    <location>
        <position position="238"/>
    </location>
</feature>
<evidence type="ECO:0000256" key="2">
    <source>
        <dbReference type="PIRNR" id="PIRNR036417"/>
    </source>
</evidence>